<dbReference type="AlphaFoldDB" id="A0A4D6WX11"/>
<accession>A0A4D6WX11</accession>
<dbReference type="InterPro" id="IPR016155">
    <property type="entry name" value="Mopterin_synth/thiamin_S_b"/>
</dbReference>
<name>A0A4D6WX11_9FLOR</name>
<proteinExistence type="predicted"/>
<sequence length="70" mass="8145">MEKYITILINGEPFNCQCSMSLKQLLLYLNFDFNSIIIEYNHKILVYSQYENIFFSKNDSIEIITIVGGG</sequence>
<dbReference type="Pfam" id="PF02597">
    <property type="entry name" value="ThiS"/>
    <property type="match status" value="1"/>
</dbReference>
<dbReference type="NCBIfam" id="TIGR01683">
    <property type="entry name" value="thiS"/>
    <property type="match status" value="1"/>
</dbReference>
<dbReference type="PANTHER" id="PTHR34472:SF1">
    <property type="entry name" value="SULFUR CARRIER PROTEIN THIS"/>
    <property type="match status" value="1"/>
</dbReference>
<geneLocation type="plastid" evidence="1"/>
<dbReference type="CDD" id="cd00565">
    <property type="entry name" value="Ubl_ThiS"/>
    <property type="match status" value="1"/>
</dbReference>
<gene>
    <name evidence="1" type="primary">thiS</name>
</gene>
<protein>
    <submittedName>
        <fullName evidence="1">Thiamin biosynthesis protein S</fullName>
    </submittedName>
</protein>
<dbReference type="InterPro" id="IPR012675">
    <property type="entry name" value="Beta-grasp_dom_sf"/>
</dbReference>
<dbReference type="Gene3D" id="3.10.20.30">
    <property type="match status" value="1"/>
</dbReference>
<dbReference type="EMBL" id="MK814669">
    <property type="protein sequence ID" value="QCI06970.1"/>
    <property type="molecule type" value="Genomic_DNA"/>
</dbReference>
<reference evidence="1" key="1">
    <citation type="journal article" date="2019" name="Mol. Phylogenet. Evol.">
        <title>Morphological evolution and classification of the red algal order Ceramiales inferred using plastid phylogenomics.</title>
        <authorList>
            <person name="Diaz-Tapia P."/>
            <person name="Pasella M.M."/>
            <person name="Verbruggen H."/>
            <person name="Maggs C.A."/>
        </authorList>
    </citation>
    <scope>NUCLEOTIDE SEQUENCE</scope>
    <source>
        <strain evidence="1">25966_10</strain>
    </source>
</reference>
<dbReference type="SUPFAM" id="SSF54285">
    <property type="entry name" value="MoaD/ThiS"/>
    <property type="match status" value="1"/>
</dbReference>
<dbReference type="InterPro" id="IPR003749">
    <property type="entry name" value="ThiS/MoaD-like"/>
</dbReference>
<keyword evidence="1" id="KW-0934">Plastid</keyword>
<organism evidence="1">
    <name type="scientific">Halydictyon mirabile</name>
    <dbReference type="NCBI Taxonomy" id="189652"/>
    <lineage>
        <taxon>Eukaryota</taxon>
        <taxon>Rhodophyta</taxon>
        <taxon>Florideophyceae</taxon>
        <taxon>Rhodymeniophycidae</taxon>
        <taxon>Ceramiales</taxon>
        <taxon>Dasyaceae</taxon>
        <taxon>Halydictyon</taxon>
    </lineage>
</organism>
<reference evidence="1" key="2">
    <citation type="submission" date="2019-04" db="EMBL/GenBank/DDBJ databases">
        <authorList>
            <person name="Pasella M."/>
        </authorList>
    </citation>
    <scope>NUCLEOTIDE SEQUENCE</scope>
    <source>
        <strain evidence="1">25966_10</strain>
    </source>
</reference>
<dbReference type="PANTHER" id="PTHR34472">
    <property type="entry name" value="SULFUR CARRIER PROTEIN THIS"/>
    <property type="match status" value="1"/>
</dbReference>
<dbReference type="InterPro" id="IPR010035">
    <property type="entry name" value="Thi_S"/>
</dbReference>
<evidence type="ECO:0000313" key="1">
    <source>
        <dbReference type="EMBL" id="QCI06970.1"/>
    </source>
</evidence>